<dbReference type="NCBIfam" id="TIGR00564">
    <property type="entry name" value="trpE_most"/>
    <property type="match status" value="1"/>
</dbReference>
<dbReference type="GeneID" id="43580205"/>
<dbReference type="GO" id="GO:0000162">
    <property type="term" value="P:L-tryptophan biosynthetic process"/>
    <property type="evidence" value="ECO:0007669"/>
    <property type="project" value="UniProtKB-UniPathway"/>
</dbReference>
<dbReference type="InterPro" id="IPR015890">
    <property type="entry name" value="Chorismate_C"/>
</dbReference>
<keyword evidence="5" id="KW-0822">Tryptophan biosynthesis</keyword>
<evidence type="ECO:0000259" key="9">
    <source>
        <dbReference type="Pfam" id="PF04715"/>
    </source>
</evidence>
<evidence type="ECO:0000256" key="6">
    <source>
        <dbReference type="ARBA" id="ARBA00023141"/>
    </source>
</evidence>
<dbReference type="InterPro" id="IPR005256">
    <property type="entry name" value="Anth_synth_I_PabB"/>
</dbReference>
<dbReference type="PRINTS" id="PR00095">
    <property type="entry name" value="ANTSNTHASEI"/>
</dbReference>
<accession>A0A5E8B5Y6</accession>
<keyword evidence="11" id="KW-1185">Reference proteome</keyword>
<comment type="similarity">
    <text evidence="2">Belongs to the anthranilate synthase component I family.</text>
</comment>
<dbReference type="InterPro" id="IPR019999">
    <property type="entry name" value="Anth_synth_I-like"/>
</dbReference>
<evidence type="ECO:0000259" key="8">
    <source>
        <dbReference type="Pfam" id="PF00425"/>
    </source>
</evidence>
<dbReference type="AlphaFoldDB" id="A0A5E8B5Y6"/>
<evidence type="ECO:0000256" key="7">
    <source>
        <dbReference type="ARBA" id="ARBA00023239"/>
    </source>
</evidence>
<evidence type="ECO:0000313" key="10">
    <source>
        <dbReference type="EMBL" id="VVT46778.1"/>
    </source>
</evidence>
<dbReference type="EMBL" id="CABVLU010000001">
    <property type="protein sequence ID" value="VVT46778.1"/>
    <property type="molecule type" value="Genomic_DNA"/>
</dbReference>
<evidence type="ECO:0000256" key="3">
    <source>
        <dbReference type="ARBA" id="ARBA00012266"/>
    </source>
</evidence>
<keyword evidence="6" id="KW-0057">Aromatic amino acid biosynthesis</keyword>
<dbReference type="Gene3D" id="3.60.120.10">
    <property type="entry name" value="Anthranilate synthase"/>
    <property type="match status" value="1"/>
</dbReference>
<dbReference type="PANTHER" id="PTHR11236">
    <property type="entry name" value="AMINOBENZOATE/ANTHRANILATE SYNTHASE"/>
    <property type="match status" value="1"/>
</dbReference>
<sequence length="512" mass="56975">MPEVLVQPTLDSIKAFVKSSAVEAAQNNTIPPNLYPVYAYLPALDITPHTAYLKVARPSDPSREPKPSFLFESAIGGENLGRYSFFGYNPRKSIITGNGHGPDVDPLSLLEQELAQWRQAQIPAVPDLSGGAIGYIGYDCVKYFEPRTARDLKDPLGLPEAALMLFDTVIAFDHVYQKIQVIHNIHLDDSPEVLAENYKEAQKIITDIANILDSSESYQPPQPEIKLNAEFTSNIGQEGYENHVRTLKKHILKGDIIQAVPSQRVARPTSLHPFNIYRHLRTVNPSPYLFYIDYLDFQVVGASPELLIKFDKGRIITHPIAGTVPRGKTLEEDNKLAAQLESSTKDRAEHVMLVDLARNDINRVCDPLTTNVDRLLTIERFSHVMHLVSQVSGVLRPEKTRFDAFRSIFPAGTVSGAPKVRAMELIAELEGERRGIYAGAVGSFGYDSKSMNTCIALRTMVVKDGVAYLQAGGGIVFDSDPYEEYIETMNKMRANNTTICQAEEIWAKKLSS</sequence>
<dbReference type="InterPro" id="IPR005801">
    <property type="entry name" value="ADC_synthase"/>
</dbReference>
<organism evidence="10 11">
    <name type="scientific">Magnusiomyces paraingens</name>
    <dbReference type="NCBI Taxonomy" id="2606893"/>
    <lineage>
        <taxon>Eukaryota</taxon>
        <taxon>Fungi</taxon>
        <taxon>Dikarya</taxon>
        <taxon>Ascomycota</taxon>
        <taxon>Saccharomycotina</taxon>
        <taxon>Dipodascomycetes</taxon>
        <taxon>Dipodascales</taxon>
        <taxon>Dipodascaceae</taxon>
        <taxon>Magnusiomyces</taxon>
    </lineage>
</organism>
<gene>
    <name evidence="10" type="ORF">SAPINGB_P001382</name>
</gene>
<dbReference type="InterPro" id="IPR006805">
    <property type="entry name" value="Anth_synth_I_N"/>
</dbReference>
<dbReference type="EC" id="4.1.3.27" evidence="3"/>
<evidence type="ECO:0000256" key="5">
    <source>
        <dbReference type="ARBA" id="ARBA00022822"/>
    </source>
</evidence>
<dbReference type="Pfam" id="PF04715">
    <property type="entry name" value="Anth_synt_I_N"/>
    <property type="match status" value="1"/>
</dbReference>
<dbReference type="Pfam" id="PF00425">
    <property type="entry name" value="Chorismate_bind"/>
    <property type="match status" value="1"/>
</dbReference>
<reference evidence="10 11" key="1">
    <citation type="submission" date="2019-09" db="EMBL/GenBank/DDBJ databases">
        <authorList>
            <person name="Brejova B."/>
        </authorList>
    </citation>
    <scope>NUCLEOTIDE SEQUENCE [LARGE SCALE GENOMIC DNA]</scope>
</reference>
<keyword evidence="4" id="KW-0028">Amino-acid biosynthesis</keyword>
<evidence type="ECO:0000256" key="1">
    <source>
        <dbReference type="ARBA" id="ARBA00004873"/>
    </source>
</evidence>
<dbReference type="OrthoDB" id="1865897at2759"/>
<dbReference type="SUPFAM" id="SSF56322">
    <property type="entry name" value="ADC synthase"/>
    <property type="match status" value="1"/>
</dbReference>
<dbReference type="RefSeq" id="XP_031851996.1">
    <property type="nucleotide sequence ID" value="XM_031996105.1"/>
</dbReference>
<dbReference type="UniPathway" id="UPA00035">
    <property type="reaction ID" value="UER00040"/>
</dbReference>
<proteinExistence type="inferred from homology"/>
<keyword evidence="7" id="KW-0456">Lyase</keyword>
<feature type="domain" description="Anthranilate synthase component I N-terminal" evidence="9">
    <location>
        <begin position="46"/>
        <end position="180"/>
    </location>
</feature>
<evidence type="ECO:0000313" key="11">
    <source>
        <dbReference type="Proteomes" id="UP000398389"/>
    </source>
</evidence>
<dbReference type="GO" id="GO:0004049">
    <property type="term" value="F:anthranilate synthase activity"/>
    <property type="evidence" value="ECO:0007669"/>
    <property type="project" value="UniProtKB-EC"/>
</dbReference>
<feature type="domain" description="Chorismate-utilising enzyme C-terminal" evidence="8">
    <location>
        <begin position="237"/>
        <end position="491"/>
    </location>
</feature>
<dbReference type="PANTHER" id="PTHR11236:SF9">
    <property type="entry name" value="ANTHRANILATE SYNTHASE COMPONENT 1"/>
    <property type="match status" value="1"/>
</dbReference>
<dbReference type="Proteomes" id="UP000398389">
    <property type="component" value="Unassembled WGS sequence"/>
</dbReference>
<name>A0A5E8B5Y6_9ASCO</name>
<comment type="pathway">
    <text evidence="1">Amino-acid biosynthesis; L-tryptophan biosynthesis; L-tryptophan from chorismate: step 1/5.</text>
</comment>
<protein>
    <recommendedName>
        <fullName evidence="3">anthranilate synthase</fullName>
        <ecNumber evidence="3">4.1.3.27</ecNumber>
    </recommendedName>
</protein>
<evidence type="ECO:0000256" key="2">
    <source>
        <dbReference type="ARBA" id="ARBA00009562"/>
    </source>
</evidence>
<evidence type="ECO:0000256" key="4">
    <source>
        <dbReference type="ARBA" id="ARBA00022605"/>
    </source>
</evidence>